<keyword evidence="1" id="KW-1133">Transmembrane helix</keyword>
<dbReference type="Proteomes" id="UP000886653">
    <property type="component" value="Unassembled WGS sequence"/>
</dbReference>
<name>A0A9P6NTY8_9BASI</name>
<keyword evidence="1" id="KW-0812">Transmembrane</keyword>
<reference evidence="2" key="1">
    <citation type="submission" date="2013-11" db="EMBL/GenBank/DDBJ databases">
        <title>Genome sequence of the fusiform rust pathogen reveals effectors for host alternation and coevolution with pine.</title>
        <authorList>
            <consortium name="DOE Joint Genome Institute"/>
            <person name="Smith K."/>
            <person name="Pendleton A."/>
            <person name="Kubisiak T."/>
            <person name="Anderson C."/>
            <person name="Salamov A."/>
            <person name="Aerts A."/>
            <person name="Riley R."/>
            <person name="Clum A."/>
            <person name="Lindquist E."/>
            <person name="Ence D."/>
            <person name="Campbell M."/>
            <person name="Kronenberg Z."/>
            <person name="Feau N."/>
            <person name="Dhillon B."/>
            <person name="Hamelin R."/>
            <person name="Burleigh J."/>
            <person name="Smith J."/>
            <person name="Yandell M."/>
            <person name="Nelson C."/>
            <person name="Grigoriev I."/>
            <person name="Davis J."/>
        </authorList>
    </citation>
    <scope>NUCLEOTIDE SEQUENCE</scope>
    <source>
        <strain evidence="2">G11</strain>
    </source>
</reference>
<accession>A0A9P6NTY8</accession>
<evidence type="ECO:0000313" key="3">
    <source>
        <dbReference type="Proteomes" id="UP000886653"/>
    </source>
</evidence>
<keyword evidence="1" id="KW-0472">Membrane</keyword>
<proteinExistence type="predicted"/>
<dbReference type="AlphaFoldDB" id="A0A9P6NTY8"/>
<gene>
    <name evidence="2" type="ORF">CROQUDRAFT_315275</name>
</gene>
<keyword evidence="3" id="KW-1185">Reference proteome</keyword>
<sequence length="85" mass="9662">MIGHCTNTFHGPLFISCLWGEPGKRLYSNPVLIKGAKAAPAYLEYPDVFLCSCLVILFFFFGSLGLQTPLFVRKCFYTSYYDIHI</sequence>
<dbReference type="EMBL" id="MU167209">
    <property type="protein sequence ID" value="KAG0152188.1"/>
    <property type="molecule type" value="Genomic_DNA"/>
</dbReference>
<feature type="transmembrane region" description="Helical" evidence="1">
    <location>
        <begin position="47"/>
        <end position="66"/>
    </location>
</feature>
<organism evidence="2 3">
    <name type="scientific">Cronartium quercuum f. sp. fusiforme G11</name>
    <dbReference type="NCBI Taxonomy" id="708437"/>
    <lineage>
        <taxon>Eukaryota</taxon>
        <taxon>Fungi</taxon>
        <taxon>Dikarya</taxon>
        <taxon>Basidiomycota</taxon>
        <taxon>Pucciniomycotina</taxon>
        <taxon>Pucciniomycetes</taxon>
        <taxon>Pucciniales</taxon>
        <taxon>Coleosporiaceae</taxon>
        <taxon>Cronartium</taxon>
    </lineage>
</organism>
<comment type="caution">
    <text evidence="2">The sequence shown here is derived from an EMBL/GenBank/DDBJ whole genome shotgun (WGS) entry which is preliminary data.</text>
</comment>
<protein>
    <submittedName>
        <fullName evidence="2">Uncharacterized protein</fullName>
    </submittedName>
</protein>
<evidence type="ECO:0000313" key="2">
    <source>
        <dbReference type="EMBL" id="KAG0152188.1"/>
    </source>
</evidence>
<evidence type="ECO:0000256" key="1">
    <source>
        <dbReference type="SAM" id="Phobius"/>
    </source>
</evidence>